<dbReference type="GO" id="GO:0055085">
    <property type="term" value="P:transmembrane transport"/>
    <property type="evidence" value="ECO:0007669"/>
    <property type="project" value="InterPro"/>
</dbReference>
<dbReference type="PANTHER" id="PTHR43759:SF1">
    <property type="entry name" value="GLUCOSE IMPORT SYSTEM PERMEASE PROTEIN GLCT"/>
    <property type="match status" value="1"/>
</dbReference>
<evidence type="ECO:0000259" key="7">
    <source>
        <dbReference type="PROSITE" id="PS50928"/>
    </source>
</evidence>
<name>A0A3M7TXS2_9BACI</name>
<comment type="caution">
    <text evidence="8">The sequence shown here is derived from an EMBL/GenBank/DDBJ whole genome shotgun (WGS) entry which is preliminary data.</text>
</comment>
<accession>A0A3M7TXS2</accession>
<dbReference type="PANTHER" id="PTHR43759">
    <property type="entry name" value="TREHALOSE TRANSPORT SYSTEM PERMEASE PROTEIN SUGA"/>
    <property type="match status" value="1"/>
</dbReference>
<protein>
    <submittedName>
        <fullName evidence="8">ABC transporter permease subunit</fullName>
    </submittedName>
</protein>
<gene>
    <name evidence="8" type="ORF">EBO34_10320</name>
</gene>
<evidence type="ECO:0000313" key="9">
    <source>
        <dbReference type="Proteomes" id="UP000278746"/>
    </source>
</evidence>
<evidence type="ECO:0000256" key="6">
    <source>
        <dbReference type="RuleBase" id="RU363032"/>
    </source>
</evidence>
<dbReference type="AlphaFoldDB" id="A0A3M7TXS2"/>
<dbReference type="SUPFAM" id="SSF161098">
    <property type="entry name" value="MetI-like"/>
    <property type="match status" value="1"/>
</dbReference>
<evidence type="ECO:0000256" key="1">
    <source>
        <dbReference type="ARBA" id="ARBA00004141"/>
    </source>
</evidence>
<organism evidence="8 9">
    <name type="scientific">Alteribacter keqinensis</name>
    <dbReference type="NCBI Taxonomy" id="2483800"/>
    <lineage>
        <taxon>Bacteria</taxon>
        <taxon>Bacillati</taxon>
        <taxon>Bacillota</taxon>
        <taxon>Bacilli</taxon>
        <taxon>Bacillales</taxon>
        <taxon>Bacillaceae</taxon>
        <taxon>Alteribacter</taxon>
    </lineage>
</organism>
<keyword evidence="3" id="KW-0812">Transmembrane</keyword>
<evidence type="ECO:0000256" key="3">
    <source>
        <dbReference type="ARBA" id="ARBA00022692"/>
    </source>
</evidence>
<dbReference type="InterPro" id="IPR000515">
    <property type="entry name" value="MetI-like"/>
</dbReference>
<dbReference type="Gene3D" id="1.10.3720.10">
    <property type="entry name" value="MetI-like"/>
    <property type="match status" value="1"/>
</dbReference>
<keyword evidence="5" id="KW-0472">Membrane</keyword>
<keyword evidence="2 6" id="KW-0813">Transport</keyword>
<dbReference type="Pfam" id="PF00528">
    <property type="entry name" value="BPD_transp_1"/>
    <property type="match status" value="1"/>
</dbReference>
<sequence length="314" mass="36847">MQKRWVRHFCPNLTLNLYRGWRRNGLKTWFQANKKTILLTLPASLLTLLTLYSIFQGLVFSFRDGWNEYWTMEAYTTLFSHPAFWDSLRFSLSVTMVSTVIALVAGTALAKVFYTYLARFHWKWLAWLPMLFPHFVAAYLIMVFFSQSGWIASLTYQLGLITDPAEFLILTNDQRGAGLILAYVWKEIPFVMLMMLPVFYEMDHRLKDAVTTLGGGSFRRFWDVEWKYIQPAMLEISVILFAFIIGAFEVPYLIGATYPQMLPVLSYNWFYGGDWGMRPSAFALIALLTLCILVFYYFLSRRIRRLRERMWGSV</sequence>
<dbReference type="InterPro" id="IPR035906">
    <property type="entry name" value="MetI-like_sf"/>
</dbReference>
<dbReference type="GO" id="GO:0005886">
    <property type="term" value="C:plasma membrane"/>
    <property type="evidence" value="ECO:0007669"/>
    <property type="project" value="UniProtKB-SubCell"/>
</dbReference>
<dbReference type="OrthoDB" id="9785836at2"/>
<dbReference type="Proteomes" id="UP000278746">
    <property type="component" value="Unassembled WGS sequence"/>
</dbReference>
<comment type="subcellular location">
    <subcellularLocation>
        <location evidence="6">Cell membrane</location>
        <topology evidence="6">Multi-pass membrane protein</topology>
    </subcellularLocation>
    <subcellularLocation>
        <location evidence="1">Membrane</location>
        <topology evidence="1">Multi-pass membrane protein</topology>
    </subcellularLocation>
</comment>
<dbReference type="PROSITE" id="PS50928">
    <property type="entry name" value="ABC_TM1"/>
    <property type="match status" value="1"/>
</dbReference>
<dbReference type="CDD" id="cd06261">
    <property type="entry name" value="TM_PBP2"/>
    <property type="match status" value="1"/>
</dbReference>
<evidence type="ECO:0000256" key="2">
    <source>
        <dbReference type="ARBA" id="ARBA00022448"/>
    </source>
</evidence>
<keyword evidence="4" id="KW-1133">Transmembrane helix</keyword>
<reference evidence="8 9" key="1">
    <citation type="submission" date="2018-10" db="EMBL/GenBank/DDBJ databases">
        <title>Bacillus Keqinensis sp. nov., a moderately halophilic bacterium isolated from a saline-alkaline lake.</title>
        <authorList>
            <person name="Wang H."/>
        </authorList>
    </citation>
    <scope>NUCLEOTIDE SEQUENCE [LARGE SCALE GENOMIC DNA]</scope>
    <source>
        <strain evidence="8 9">KQ-3</strain>
    </source>
</reference>
<evidence type="ECO:0000256" key="4">
    <source>
        <dbReference type="ARBA" id="ARBA00022989"/>
    </source>
</evidence>
<evidence type="ECO:0000256" key="5">
    <source>
        <dbReference type="ARBA" id="ARBA00023136"/>
    </source>
</evidence>
<evidence type="ECO:0000313" key="8">
    <source>
        <dbReference type="EMBL" id="RNA70293.1"/>
    </source>
</evidence>
<dbReference type="EMBL" id="RHIB01000001">
    <property type="protein sequence ID" value="RNA70293.1"/>
    <property type="molecule type" value="Genomic_DNA"/>
</dbReference>
<proteinExistence type="inferred from homology"/>
<keyword evidence="9" id="KW-1185">Reference proteome</keyword>
<dbReference type="InterPro" id="IPR052730">
    <property type="entry name" value="Sugar_ABC_transporter"/>
</dbReference>
<feature type="domain" description="ABC transmembrane type-1" evidence="7">
    <location>
        <begin position="84"/>
        <end position="299"/>
    </location>
</feature>
<comment type="similarity">
    <text evidence="6">Belongs to the binding-protein-dependent transport system permease family.</text>
</comment>